<dbReference type="InterPro" id="IPR038314">
    <property type="entry name" value="T6SS_sf"/>
</dbReference>
<organism evidence="2">
    <name type="scientific">Xanthomonas euvesicatoria pv. vesicatoria (strain 85-10)</name>
    <name type="common">Xanthomonas campestris pv. vesicatoria</name>
    <dbReference type="NCBI Taxonomy" id="316273"/>
    <lineage>
        <taxon>Bacteria</taxon>
        <taxon>Pseudomonadati</taxon>
        <taxon>Pseudomonadota</taxon>
        <taxon>Gammaproteobacteria</taxon>
        <taxon>Lysobacterales</taxon>
        <taxon>Lysobacteraceae</taxon>
        <taxon>Xanthomonas</taxon>
    </lineage>
</organism>
<dbReference type="EMBL" id="AM039952">
    <property type="protein sequence ID" value="CAJ24873.1"/>
    <property type="molecule type" value="Genomic_DNA"/>
</dbReference>
<dbReference type="HOGENOM" id="CLU_1991763_0_0_6"/>
<name>Q3BQU0_XANE5</name>
<protein>
    <submittedName>
        <fullName evidence="1">Putative secreted protein</fullName>
    </submittedName>
</protein>
<reference evidence="1 2" key="1">
    <citation type="journal article" date="2005" name="J. Bacteriol.">
        <title>Insights into genome plasticity and pathogenicity of the plant pathogenic Bacterium Xanthomonas campestris pv. vesicatoria revealed by the complete genome sequence.</title>
        <authorList>
            <person name="Thieme F."/>
            <person name="Koebnik R."/>
            <person name="Bekel T."/>
            <person name="Berger C."/>
            <person name="Boch J."/>
            <person name="Buettner D."/>
            <person name="Caldana C."/>
            <person name="Gaigalat L."/>
            <person name="Goesmann A."/>
            <person name="Kay S."/>
            <person name="Kirchner O."/>
            <person name="Lanz C."/>
            <person name="Linke B."/>
            <person name="McHardy A.C."/>
            <person name="Meyer F."/>
            <person name="Mittenhuber G."/>
            <person name="Nies D.H."/>
            <person name="Niesbach-Kloesgen U."/>
            <person name="Patschkowski T."/>
            <person name="Rueckert C."/>
            <person name="Rupp O."/>
            <person name="Schneicker S."/>
            <person name="Schuster S.C."/>
            <person name="Vorhoelter F.J."/>
            <person name="Weber E."/>
            <person name="Puehler A."/>
            <person name="Bonas U."/>
            <person name="Bartels D."/>
            <person name="Kaiser O."/>
        </authorList>
    </citation>
    <scope>NUCLEOTIDE SEQUENCE [LARGE SCALE GENOMIC DNA]</scope>
    <source>
        <strain evidence="1 2">85-10</strain>
    </source>
</reference>
<dbReference type="AlphaFoldDB" id="Q3BQU0"/>
<sequence>MRPVPSQRSPMVRARAPLLVIILVAVALQASALAAGKRADREDIKAYALQRCLDNNYTRSSKYAPDQLRDRSYLLTTYAMDNAKVGATDRLHRFVDANTAGFDKREVPMKDEARRGPFNRIFAQCMAFYRSPALNEFIAREF</sequence>
<accession>Q3BQU0</accession>
<dbReference type="Gene3D" id="1.20.120.1620">
    <property type="match status" value="1"/>
</dbReference>
<gene>
    <name evidence="1" type="ordered locus">XCV3142</name>
</gene>
<evidence type="ECO:0000313" key="1">
    <source>
        <dbReference type="EMBL" id="CAJ24873.1"/>
    </source>
</evidence>
<dbReference type="Proteomes" id="UP000007069">
    <property type="component" value="Chromosome"/>
</dbReference>
<evidence type="ECO:0000313" key="2">
    <source>
        <dbReference type="Proteomes" id="UP000007069"/>
    </source>
</evidence>
<dbReference type="eggNOG" id="ENOG502ZNXI">
    <property type="taxonomic scope" value="Bacteria"/>
</dbReference>
<dbReference type="KEGG" id="xcv:XCV3142"/>
<proteinExistence type="predicted"/>